<feature type="transmembrane region" description="Helical" evidence="7">
    <location>
        <begin position="259"/>
        <end position="292"/>
    </location>
</feature>
<feature type="region of interest" description="Disordered" evidence="6">
    <location>
        <begin position="432"/>
        <end position="454"/>
    </location>
</feature>
<feature type="transmembrane region" description="Helical" evidence="7">
    <location>
        <begin position="12"/>
        <end position="35"/>
    </location>
</feature>
<reference evidence="8" key="1">
    <citation type="journal article" date="2021" name="PeerJ">
        <title>Extensive microbial diversity within the chicken gut microbiome revealed by metagenomics and culture.</title>
        <authorList>
            <person name="Gilroy R."/>
            <person name="Ravi A."/>
            <person name="Getino M."/>
            <person name="Pursley I."/>
            <person name="Horton D.L."/>
            <person name="Alikhan N.F."/>
            <person name="Baker D."/>
            <person name="Gharbi K."/>
            <person name="Hall N."/>
            <person name="Watson M."/>
            <person name="Adriaenssens E.M."/>
            <person name="Foster-Nyarko E."/>
            <person name="Jarju S."/>
            <person name="Secka A."/>
            <person name="Antonio M."/>
            <person name="Oren A."/>
            <person name="Chaudhuri R.R."/>
            <person name="La Ragione R."/>
            <person name="Hildebrand F."/>
            <person name="Pallen M.J."/>
        </authorList>
    </citation>
    <scope>NUCLEOTIDE SEQUENCE</scope>
    <source>
        <strain evidence="8">CHK156-179</strain>
    </source>
</reference>
<feature type="transmembrane region" description="Helical" evidence="7">
    <location>
        <begin position="87"/>
        <end position="108"/>
    </location>
</feature>
<dbReference type="InterPro" id="IPR050833">
    <property type="entry name" value="Poly_Biosynth_Transport"/>
</dbReference>
<evidence type="ECO:0000256" key="6">
    <source>
        <dbReference type="SAM" id="MobiDB-lite"/>
    </source>
</evidence>
<feature type="transmembrane region" description="Helical" evidence="7">
    <location>
        <begin position="346"/>
        <end position="365"/>
    </location>
</feature>
<feature type="transmembrane region" description="Helical" evidence="7">
    <location>
        <begin position="304"/>
        <end position="326"/>
    </location>
</feature>
<feature type="transmembrane region" description="Helical" evidence="7">
    <location>
        <begin position="401"/>
        <end position="422"/>
    </location>
</feature>
<keyword evidence="5 7" id="KW-0472">Membrane</keyword>
<feature type="transmembrane region" description="Helical" evidence="7">
    <location>
        <begin position="151"/>
        <end position="169"/>
    </location>
</feature>
<dbReference type="GO" id="GO:0005886">
    <property type="term" value="C:plasma membrane"/>
    <property type="evidence" value="ECO:0007669"/>
    <property type="project" value="UniProtKB-SubCell"/>
</dbReference>
<dbReference type="InterPro" id="IPR002797">
    <property type="entry name" value="Polysacc_synth"/>
</dbReference>
<evidence type="ECO:0000313" key="8">
    <source>
        <dbReference type="EMBL" id="HJA03162.1"/>
    </source>
</evidence>
<evidence type="ECO:0000256" key="4">
    <source>
        <dbReference type="ARBA" id="ARBA00022989"/>
    </source>
</evidence>
<feature type="transmembrane region" description="Helical" evidence="7">
    <location>
        <begin position="120"/>
        <end position="139"/>
    </location>
</feature>
<dbReference type="Proteomes" id="UP000824221">
    <property type="component" value="Unassembled WGS sequence"/>
</dbReference>
<protein>
    <submittedName>
        <fullName evidence="8">Oligosaccharide flippase family protein</fullName>
    </submittedName>
</protein>
<evidence type="ECO:0000256" key="5">
    <source>
        <dbReference type="ARBA" id="ARBA00023136"/>
    </source>
</evidence>
<evidence type="ECO:0000256" key="7">
    <source>
        <dbReference type="SAM" id="Phobius"/>
    </source>
</evidence>
<dbReference type="Pfam" id="PF01943">
    <property type="entry name" value="Polysacc_synt"/>
    <property type="match status" value="1"/>
</dbReference>
<sequence>MKHLRFLRGAAAVSLGAVVSKGIGAVYRIALSALLPALGMGLYQMAWPFFCLFLTLTSAGAGYALSRTVARERALGRSGRSALLAGLRLFALLGGVGGALLFVFAPAFGALQGAFLAPAYRILAPAVVLGGVLSVLRGYFQGARRMGTSALSEVFETLIKAGLGVFLVLCFRGEAHASALAALGAVVLSEGAALLYLALSLRGERKVPDLMPRQSASFLLPAVLPVMASACILPLSQALDSVLLPRLLGGGEGAVLSFGLLTGGAFALAALPASAARGLAAAAVPSLAALSARGEVRAAKKRALFALGAALLVVLPCTLCLFFFAGRIAAVLYPALAEGERALLTSLIRATAFTSLAVAGTDTLASSLTGLGKASRAACAMLLAAALKVVLQAVLVPRMGVMGGAIALNACFWVAFSLDLFYTVRSHHRRRAQYDHDHRSGNARGGALAAGGQLPEGGALRAGARRIARVGSGAERA</sequence>
<keyword evidence="2" id="KW-1003">Cell membrane</keyword>
<evidence type="ECO:0000256" key="2">
    <source>
        <dbReference type="ARBA" id="ARBA00022475"/>
    </source>
</evidence>
<dbReference type="PANTHER" id="PTHR30250">
    <property type="entry name" value="PST FAMILY PREDICTED COLANIC ACID TRANSPORTER"/>
    <property type="match status" value="1"/>
</dbReference>
<feature type="transmembrane region" description="Helical" evidence="7">
    <location>
        <begin position="377"/>
        <end position="395"/>
    </location>
</feature>
<feature type="transmembrane region" description="Helical" evidence="7">
    <location>
        <begin position="175"/>
        <end position="197"/>
    </location>
</feature>
<keyword evidence="3 7" id="KW-0812">Transmembrane</keyword>
<organism evidence="8 9">
    <name type="scientific">Candidatus Gallimonas gallistercoris</name>
    <dbReference type="NCBI Taxonomy" id="2838602"/>
    <lineage>
        <taxon>Bacteria</taxon>
        <taxon>Bacillati</taxon>
        <taxon>Bacillota</taxon>
        <taxon>Clostridia</taxon>
        <taxon>Candidatus Gallimonas</taxon>
    </lineage>
</organism>
<accession>A0A9D2H397</accession>
<evidence type="ECO:0000256" key="3">
    <source>
        <dbReference type="ARBA" id="ARBA00022692"/>
    </source>
</evidence>
<feature type="compositionally biased region" description="Low complexity" evidence="6">
    <location>
        <begin position="445"/>
        <end position="454"/>
    </location>
</feature>
<evidence type="ECO:0000256" key="1">
    <source>
        <dbReference type="ARBA" id="ARBA00004651"/>
    </source>
</evidence>
<reference evidence="8" key="2">
    <citation type="submission" date="2021-04" db="EMBL/GenBank/DDBJ databases">
        <authorList>
            <person name="Gilroy R."/>
        </authorList>
    </citation>
    <scope>NUCLEOTIDE SEQUENCE</scope>
    <source>
        <strain evidence="8">CHK156-179</strain>
    </source>
</reference>
<comment type="caution">
    <text evidence="8">The sequence shown here is derived from an EMBL/GenBank/DDBJ whole genome shotgun (WGS) entry which is preliminary data.</text>
</comment>
<feature type="transmembrane region" description="Helical" evidence="7">
    <location>
        <begin position="218"/>
        <end position="239"/>
    </location>
</feature>
<comment type="subcellular location">
    <subcellularLocation>
        <location evidence="1">Cell membrane</location>
        <topology evidence="1">Multi-pass membrane protein</topology>
    </subcellularLocation>
</comment>
<dbReference type="PANTHER" id="PTHR30250:SF21">
    <property type="entry name" value="LIPID II FLIPPASE MURJ"/>
    <property type="match status" value="1"/>
</dbReference>
<name>A0A9D2H397_9FIRM</name>
<dbReference type="AlphaFoldDB" id="A0A9D2H397"/>
<proteinExistence type="predicted"/>
<gene>
    <name evidence="8" type="ORF">H9797_07300</name>
</gene>
<evidence type="ECO:0000313" key="9">
    <source>
        <dbReference type="Proteomes" id="UP000824221"/>
    </source>
</evidence>
<keyword evidence="4 7" id="KW-1133">Transmembrane helix</keyword>
<feature type="transmembrane region" description="Helical" evidence="7">
    <location>
        <begin position="47"/>
        <end position="66"/>
    </location>
</feature>
<dbReference type="EMBL" id="DXAJ01000107">
    <property type="protein sequence ID" value="HJA03162.1"/>
    <property type="molecule type" value="Genomic_DNA"/>
</dbReference>